<evidence type="ECO:0000313" key="1">
    <source>
        <dbReference type="EMBL" id="AVK94050.1"/>
    </source>
</evidence>
<dbReference type="EMBL" id="MG680944">
    <property type="protein sequence ID" value="AVK94050.1"/>
    <property type="molecule type" value="Genomic_DNA"/>
</dbReference>
<name>A0A2P1E6N4_9CRYP</name>
<dbReference type="GeneID" id="36496168"/>
<sequence length="187" mass="21502">MMNYKDKKYLSEDRWLAENLDSFNFFFVAQLKACDSADWTNLQRDLSKLNLKTRSISFKNIKNMSFFSSLSDKMKETIFQGKVILIYSNKDCIFSTQIVSSIKSMSLLRSFILYSCGRILDPNSSDVVRSLEGISSPEWGYFLDQLNGSEIPNSLTLFQSSLCNTIGSQHATLLNLLEYKIKDENKF</sequence>
<reference evidence="1" key="1">
    <citation type="journal article" date="2018" name="BMC Genomics">
        <title>Comparative mitochondrial genomics of cryptophyte algae: gene shuffling and dynamic mobile genetic elements.</title>
        <authorList>
            <person name="Kim J.I."/>
            <person name="Yoon H.S."/>
            <person name="Yi G."/>
            <person name="Shin W."/>
            <person name="Archibald J.M."/>
        </authorList>
    </citation>
    <scope>NUCLEOTIDE SEQUENCE</scope>
    <source>
        <strain evidence="1">HACCP-CR01</strain>
    </source>
</reference>
<protein>
    <recommendedName>
        <fullName evidence="2">Ribosomal protein L10</fullName>
    </recommendedName>
</protein>
<evidence type="ECO:0008006" key="2">
    <source>
        <dbReference type="Google" id="ProtNLM"/>
    </source>
</evidence>
<keyword evidence="1" id="KW-0496">Mitochondrion</keyword>
<dbReference type="AlphaFoldDB" id="A0A2P1E6N4"/>
<proteinExistence type="predicted"/>
<geneLocation type="mitochondrion" evidence="1"/>
<organism evidence="1">
    <name type="scientific">Teleaulax amphioxeia</name>
    <dbReference type="NCBI Taxonomy" id="77931"/>
    <lineage>
        <taxon>Eukaryota</taxon>
        <taxon>Cryptophyceae</taxon>
        <taxon>Pyrenomonadales</taxon>
        <taxon>Geminigeraceae</taxon>
        <taxon>Teleaulax</taxon>
    </lineage>
</organism>
<gene>
    <name evidence="1" type="primary">orf187</name>
    <name evidence="1" type="ORF">TampMt_p035</name>
</gene>
<dbReference type="RefSeq" id="YP_009475788.1">
    <property type="nucleotide sequence ID" value="NC_037436.1"/>
</dbReference>
<accession>A0A2P1E6N4</accession>